<dbReference type="InterPro" id="IPR050706">
    <property type="entry name" value="Cyclic-di-GMP_PDE-like"/>
</dbReference>
<dbReference type="SUPFAM" id="SSF141868">
    <property type="entry name" value="EAL domain-like"/>
    <property type="match status" value="1"/>
</dbReference>
<accession>A0A645IC38</accession>
<dbReference type="InterPro" id="IPR035919">
    <property type="entry name" value="EAL_sf"/>
</dbReference>
<dbReference type="EMBL" id="VSSQ01111554">
    <property type="protein sequence ID" value="MPN48858.1"/>
    <property type="molecule type" value="Genomic_DNA"/>
</dbReference>
<protein>
    <submittedName>
        <fullName evidence="2">Putative signaling protein</fullName>
    </submittedName>
</protein>
<dbReference type="SMART" id="SM00052">
    <property type="entry name" value="EAL"/>
    <property type="match status" value="1"/>
</dbReference>
<comment type="caution">
    <text evidence="2">The sequence shown here is derived from an EMBL/GenBank/DDBJ whole genome shotgun (WGS) entry which is preliminary data.</text>
</comment>
<dbReference type="Pfam" id="PF00563">
    <property type="entry name" value="EAL"/>
    <property type="match status" value="1"/>
</dbReference>
<reference evidence="2" key="1">
    <citation type="submission" date="2019-08" db="EMBL/GenBank/DDBJ databases">
        <authorList>
            <person name="Kucharzyk K."/>
            <person name="Murdoch R.W."/>
            <person name="Higgins S."/>
            <person name="Loffler F."/>
        </authorList>
    </citation>
    <scope>NUCLEOTIDE SEQUENCE</scope>
</reference>
<evidence type="ECO:0000259" key="1">
    <source>
        <dbReference type="PROSITE" id="PS50883"/>
    </source>
</evidence>
<organism evidence="2">
    <name type="scientific">bioreactor metagenome</name>
    <dbReference type="NCBI Taxonomy" id="1076179"/>
    <lineage>
        <taxon>unclassified sequences</taxon>
        <taxon>metagenomes</taxon>
        <taxon>ecological metagenomes</taxon>
    </lineage>
</organism>
<evidence type="ECO:0000313" key="2">
    <source>
        <dbReference type="EMBL" id="MPN48858.1"/>
    </source>
</evidence>
<dbReference type="CDD" id="cd01948">
    <property type="entry name" value="EAL"/>
    <property type="match status" value="1"/>
</dbReference>
<dbReference type="PANTHER" id="PTHR33121:SF71">
    <property type="entry name" value="OXYGEN SENSOR PROTEIN DOSP"/>
    <property type="match status" value="1"/>
</dbReference>
<feature type="domain" description="EAL" evidence="1">
    <location>
        <begin position="1"/>
        <end position="122"/>
    </location>
</feature>
<dbReference type="GO" id="GO:0071111">
    <property type="term" value="F:cyclic-guanylate-specific phosphodiesterase activity"/>
    <property type="evidence" value="ECO:0007669"/>
    <property type="project" value="InterPro"/>
</dbReference>
<dbReference type="InterPro" id="IPR001633">
    <property type="entry name" value="EAL_dom"/>
</dbReference>
<proteinExistence type="predicted"/>
<dbReference type="PANTHER" id="PTHR33121">
    <property type="entry name" value="CYCLIC DI-GMP PHOSPHODIESTERASE PDEF"/>
    <property type="match status" value="1"/>
</dbReference>
<dbReference type="PROSITE" id="PS50883">
    <property type="entry name" value="EAL"/>
    <property type="match status" value="1"/>
</dbReference>
<gene>
    <name evidence="2" type="ORF">SDC9_196470</name>
</gene>
<dbReference type="AlphaFoldDB" id="A0A645IC38"/>
<sequence>MRDPERSSETLSRCKALGLKIAVDDFGTGYSSLAYLRRFPIDRLKIDRSFIKDVVDEPDDAAIAQTIIAMAHSLRLTVVAEGVEDEAQLRLLQRWDCDIYQGFLSSRPQPADAITSLLLGMKAARVSSLSPPASVF</sequence>
<dbReference type="Gene3D" id="3.20.20.450">
    <property type="entry name" value="EAL domain"/>
    <property type="match status" value="1"/>
</dbReference>
<name>A0A645IC38_9ZZZZ</name>